<dbReference type="EMBL" id="QGHB01000008">
    <property type="protein sequence ID" value="PWK84437.1"/>
    <property type="molecule type" value="Genomic_DNA"/>
</dbReference>
<name>A0A316HVJ0_9PSEU</name>
<sequence>MAERPGQTVIADKHYYCRDFEHALRTAGMVLMRQARKDEAPRPGARLFTPLR</sequence>
<accession>A0A316HVJ0</accession>
<dbReference type="Proteomes" id="UP000246005">
    <property type="component" value="Unassembled WGS sequence"/>
</dbReference>
<dbReference type="AlphaFoldDB" id="A0A316HVJ0"/>
<evidence type="ECO:0000313" key="2">
    <source>
        <dbReference type="Proteomes" id="UP000246005"/>
    </source>
</evidence>
<protein>
    <recommendedName>
        <fullName evidence="3">Transposase DDE domain-containing protein</fullName>
    </recommendedName>
</protein>
<organism evidence="1 2">
    <name type="scientific">Lentzea atacamensis</name>
    <dbReference type="NCBI Taxonomy" id="531938"/>
    <lineage>
        <taxon>Bacteria</taxon>
        <taxon>Bacillati</taxon>
        <taxon>Actinomycetota</taxon>
        <taxon>Actinomycetes</taxon>
        <taxon>Pseudonocardiales</taxon>
        <taxon>Pseudonocardiaceae</taxon>
        <taxon>Lentzea</taxon>
    </lineage>
</organism>
<evidence type="ECO:0000313" key="1">
    <source>
        <dbReference type="EMBL" id="PWK84437.1"/>
    </source>
</evidence>
<proteinExistence type="predicted"/>
<comment type="caution">
    <text evidence="1">The sequence shown here is derived from an EMBL/GenBank/DDBJ whole genome shotgun (WGS) entry which is preliminary data.</text>
</comment>
<reference evidence="1 2" key="1">
    <citation type="submission" date="2018-05" db="EMBL/GenBank/DDBJ databases">
        <title>Genomic Encyclopedia of Type Strains, Phase IV (KMG-IV): sequencing the most valuable type-strain genomes for metagenomic binning, comparative biology and taxonomic classification.</title>
        <authorList>
            <person name="Goeker M."/>
        </authorList>
    </citation>
    <scope>NUCLEOTIDE SEQUENCE [LARGE SCALE GENOMIC DNA]</scope>
    <source>
        <strain evidence="1 2">DSM 45480</strain>
    </source>
</reference>
<gene>
    <name evidence="1" type="ORF">C8D88_10852</name>
</gene>
<evidence type="ECO:0008006" key="3">
    <source>
        <dbReference type="Google" id="ProtNLM"/>
    </source>
</evidence>